<evidence type="ECO:0000313" key="3">
    <source>
        <dbReference type="EMBL" id="AUD07506.1"/>
    </source>
</evidence>
<dbReference type="AlphaFoldDB" id="A0A2K8ZCC0"/>
<dbReference type="PANTHER" id="PTHR23403">
    <property type="entry name" value="TREHALASE"/>
    <property type="match status" value="1"/>
</dbReference>
<dbReference type="Pfam" id="PF01204">
    <property type="entry name" value="Trehalase"/>
    <property type="match status" value="1"/>
</dbReference>
<dbReference type="InterPro" id="IPR008928">
    <property type="entry name" value="6-hairpin_glycosidase_sf"/>
</dbReference>
<dbReference type="PROSITE" id="PS00928">
    <property type="entry name" value="TREHALASE_2"/>
    <property type="match status" value="1"/>
</dbReference>
<dbReference type="OrthoDB" id="106887at2"/>
<organism evidence="3 4">
    <name type="scientific">Spirosoma pollinicola</name>
    <dbReference type="NCBI Taxonomy" id="2057025"/>
    <lineage>
        <taxon>Bacteria</taxon>
        <taxon>Pseudomonadati</taxon>
        <taxon>Bacteroidota</taxon>
        <taxon>Cytophagia</taxon>
        <taxon>Cytophagales</taxon>
        <taxon>Cytophagaceae</taxon>
        <taxon>Spirosoma</taxon>
    </lineage>
</organism>
<dbReference type="GO" id="GO:0005993">
    <property type="term" value="P:trehalose catabolic process"/>
    <property type="evidence" value="ECO:0007669"/>
    <property type="project" value="TreeGrafter"/>
</dbReference>
<proteinExistence type="predicted"/>
<dbReference type="Gene3D" id="1.50.10.10">
    <property type="match status" value="1"/>
</dbReference>
<dbReference type="InterPro" id="IPR018232">
    <property type="entry name" value="Glyco_hydro_37_CS"/>
</dbReference>
<dbReference type="EMBL" id="CP025096">
    <property type="protein sequence ID" value="AUD07506.1"/>
    <property type="molecule type" value="Genomic_DNA"/>
</dbReference>
<dbReference type="KEGG" id="spir:CWM47_27120"/>
<gene>
    <name evidence="3" type="ORF">CWM47_27120</name>
</gene>
<evidence type="ECO:0000313" key="4">
    <source>
        <dbReference type="Proteomes" id="UP000232883"/>
    </source>
</evidence>
<name>A0A2K8ZCC0_9BACT</name>
<dbReference type="Proteomes" id="UP000232883">
    <property type="component" value="Chromosome"/>
</dbReference>
<sequence length="508" mass="58048">MPQSPDQLFGSLFRDVQVGHVFADSKTFVDSVPKLAPTDLMALYESEKIKPDFDLATFVHAYFRAPRKLVDEYVSDTTISTAQHIDRLWDRLTRKADVPVEGSSRVPLPHPYIVPGGRFREIFYWDSYFTMLGLKEAGRDELIRSMLDNFAYLIDEFGFIPNGNRTYFLSRSQPPYFALMVSLLADIDGVAGSQALVKYKPQLQREHDFWMDGQDKLGADQPLIKRVASVPENHVLNRYWDDRPTPRPEAYRQEVELTEEAKPLGVVPAELYNHIRAACESGWDFSSRWFPDQQIMGRIQTAHIVPVDLNCLLYSLETTLNKASVATGSLKTAPDKYDLLIEKREHAIQQTFWNKDTGFFHDYDAVAGRQTDALTLAGVFPLFFQLATPEQAACVHDRLKADFLQAGGWVTTLTQTGQQWDWPNGWAPLQWIVYRSLMNYGFTETAREGRNRWLDLNDKVFRATGKMMEKYNVVDAALTTGGGEYPNQDVFGWTNGVYLAMDKERAME</sequence>
<keyword evidence="4" id="KW-1185">Reference proteome</keyword>
<dbReference type="InterPro" id="IPR012341">
    <property type="entry name" value="6hp_glycosidase-like_sf"/>
</dbReference>
<dbReference type="GO" id="GO:0004555">
    <property type="term" value="F:alpha,alpha-trehalase activity"/>
    <property type="evidence" value="ECO:0007669"/>
    <property type="project" value="InterPro"/>
</dbReference>
<dbReference type="PRINTS" id="PR00744">
    <property type="entry name" value="GLHYDRLASE37"/>
</dbReference>
<dbReference type="PANTHER" id="PTHR23403:SF1">
    <property type="entry name" value="TREHALASE"/>
    <property type="match status" value="1"/>
</dbReference>
<accession>A0A2K8ZCC0</accession>
<dbReference type="SUPFAM" id="SSF48208">
    <property type="entry name" value="Six-hairpin glycosidases"/>
    <property type="match status" value="1"/>
</dbReference>
<dbReference type="InterPro" id="IPR001661">
    <property type="entry name" value="Glyco_hydro_37"/>
</dbReference>
<evidence type="ECO:0000256" key="1">
    <source>
        <dbReference type="ARBA" id="ARBA00022801"/>
    </source>
</evidence>
<evidence type="ECO:0000256" key="2">
    <source>
        <dbReference type="ARBA" id="ARBA00023295"/>
    </source>
</evidence>
<dbReference type="NCBIfam" id="NF009773">
    <property type="entry name" value="PRK13270.1"/>
    <property type="match status" value="1"/>
</dbReference>
<keyword evidence="2" id="KW-0326">Glycosidase</keyword>
<keyword evidence="1" id="KW-0378">Hydrolase</keyword>
<reference evidence="3 4" key="1">
    <citation type="submission" date="2017-11" db="EMBL/GenBank/DDBJ databases">
        <title>Taxonomic description and genome sequences of Spirosoma HA7 sp. nov., isolated from pollen microhabitat of Corylus avellana.</title>
        <authorList>
            <person name="Ambika Manirajan B."/>
            <person name="Suarez C."/>
            <person name="Ratering S."/>
            <person name="Geissler-Plaum R."/>
            <person name="Cardinale M."/>
            <person name="Sylvia S."/>
        </authorList>
    </citation>
    <scope>NUCLEOTIDE SEQUENCE [LARGE SCALE GENOMIC DNA]</scope>
    <source>
        <strain evidence="3 4">HA7</strain>
    </source>
</reference>
<protein>
    <submittedName>
        <fullName evidence="3">Trehalase</fullName>
    </submittedName>
</protein>